<evidence type="ECO:0000256" key="3">
    <source>
        <dbReference type="ARBA" id="ARBA00024378"/>
    </source>
</evidence>
<name>A0ABQ8BB18_BRANA</name>
<evidence type="ECO:0000256" key="4">
    <source>
        <dbReference type="SAM" id="MobiDB-lite"/>
    </source>
</evidence>
<dbReference type="PANTHER" id="PTHR32295:SF11">
    <property type="entry name" value="PROTEIN IQ-DOMAIN 22"/>
    <property type="match status" value="1"/>
</dbReference>
<dbReference type="Proteomes" id="UP000824890">
    <property type="component" value="Unassembled WGS sequence"/>
</dbReference>
<dbReference type="Pfam" id="PF00612">
    <property type="entry name" value="IQ"/>
    <property type="match status" value="1"/>
</dbReference>
<keyword evidence="1" id="KW-0112">Calmodulin-binding</keyword>
<evidence type="ECO:0000313" key="6">
    <source>
        <dbReference type="EMBL" id="KAH0901991.1"/>
    </source>
</evidence>
<dbReference type="Gene3D" id="1.20.5.190">
    <property type="match status" value="1"/>
</dbReference>
<evidence type="ECO:0000313" key="7">
    <source>
        <dbReference type="Proteomes" id="UP000824890"/>
    </source>
</evidence>
<dbReference type="PANTHER" id="PTHR32295">
    <property type="entry name" value="IQ-DOMAIN 5-RELATED"/>
    <property type="match status" value="1"/>
</dbReference>
<organism evidence="6 7">
    <name type="scientific">Brassica napus</name>
    <name type="common">Rape</name>
    <dbReference type="NCBI Taxonomy" id="3708"/>
    <lineage>
        <taxon>Eukaryota</taxon>
        <taxon>Viridiplantae</taxon>
        <taxon>Streptophyta</taxon>
        <taxon>Embryophyta</taxon>
        <taxon>Tracheophyta</taxon>
        <taxon>Spermatophyta</taxon>
        <taxon>Magnoliopsida</taxon>
        <taxon>eudicotyledons</taxon>
        <taxon>Gunneridae</taxon>
        <taxon>Pentapetalae</taxon>
        <taxon>rosids</taxon>
        <taxon>malvids</taxon>
        <taxon>Brassicales</taxon>
        <taxon>Brassicaceae</taxon>
        <taxon>Brassiceae</taxon>
        <taxon>Brassica</taxon>
    </lineage>
</organism>
<sequence length="501" mass="54912">MGKASRWFRNLFGLKNTEPGYPDPSLETPSRSYTKRRWSFVKSKREKGTATPNQHPPPPSSLPNSTPPPSSYYPKSSPSPYHQSSPSSQARRRKQKPVWEDEGDDDSAKHAIAVAAATAAVAKAAVTAANAAAAVVRLTSKSGRIMRSPVTANFSNGFEDVPAYVSKFDGHGSGRGVCEDLAAIKIQSAFRGYLARRALRALKGLVRLQAIVRGHIERKRMSVHLRRMHALVRAQACVRASRVTVTSESSSSQSNNTKSSHFQNPVSLGPPTPEKLEHSISSRSSKLGHSHIFKKNGSKANNNRPYAGAHREVFSAMNEEEKILEIDRKHNSSYTRRSRPDMFYSSHLVLDNSGRSGPVYSMPFSPSSSHEETVNQFFTAENSPQLYSATSVSKRSAFTASSIAPSDCTKSCCYADHPSYMACTESSRAKARSVSAPKSRPQLFYEQSSSKRFGFVDVPYCGGDTKSGPQKGSALHASFMNKAYPGSGRLDRLGMPISYRY</sequence>
<feature type="region of interest" description="Disordered" evidence="4">
    <location>
        <begin position="245"/>
        <end position="305"/>
    </location>
</feature>
<evidence type="ECO:0000259" key="5">
    <source>
        <dbReference type="Pfam" id="PF13178"/>
    </source>
</evidence>
<dbReference type="SMART" id="SM00015">
    <property type="entry name" value="IQ"/>
    <property type="match status" value="2"/>
</dbReference>
<feature type="compositionally biased region" description="Low complexity" evidence="4">
    <location>
        <begin position="245"/>
        <end position="260"/>
    </location>
</feature>
<proteinExistence type="inferred from homology"/>
<feature type="region of interest" description="Disordered" evidence="4">
    <location>
        <begin position="1"/>
        <end position="106"/>
    </location>
</feature>
<comment type="similarity">
    <text evidence="2">Belongs to the IQD family.</text>
</comment>
<dbReference type="InterPro" id="IPR025064">
    <property type="entry name" value="DUF4005"/>
</dbReference>
<dbReference type="EMBL" id="JAGKQM010000011">
    <property type="protein sequence ID" value="KAH0901991.1"/>
    <property type="molecule type" value="Genomic_DNA"/>
</dbReference>
<feature type="compositionally biased region" description="Low complexity" evidence="4">
    <location>
        <begin position="72"/>
        <end position="88"/>
    </location>
</feature>
<feature type="compositionally biased region" description="Basic residues" evidence="4">
    <location>
        <begin position="286"/>
        <end position="297"/>
    </location>
</feature>
<keyword evidence="7" id="KW-1185">Reference proteome</keyword>
<dbReference type="PROSITE" id="PS50096">
    <property type="entry name" value="IQ"/>
    <property type="match status" value="2"/>
</dbReference>
<comment type="subunit">
    <text evidence="3">Binds to multiple calmodulin (CaM) in the presence of Ca(2+) and CaM-like proteins.</text>
</comment>
<feature type="domain" description="DUF4005" evidence="5">
    <location>
        <begin position="379"/>
        <end position="442"/>
    </location>
</feature>
<dbReference type="Pfam" id="PF13178">
    <property type="entry name" value="DUF4005"/>
    <property type="match status" value="1"/>
</dbReference>
<feature type="compositionally biased region" description="Basic residues" evidence="4">
    <location>
        <begin position="33"/>
        <end position="45"/>
    </location>
</feature>
<evidence type="ECO:0000256" key="1">
    <source>
        <dbReference type="ARBA" id="ARBA00022860"/>
    </source>
</evidence>
<dbReference type="InterPro" id="IPR000048">
    <property type="entry name" value="IQ_motif_EF-hand-BS"/>
</dbReference>
<comment type="caution">
    <text evidence="6">The sequence shown here is derived from an EMBL/GenBank/DDBJ whole genome shotgun (WGS) entry which is preliminary data.</text>
</comment>
<dbReference type="CDD" id="cd23767">
    <property type="entry name" value="IQCD"/>
    <property type="match status" value="1"/>
</dbReference>
<protein>
    <recommendedName>
        <fullName evidence="5">DUF4005 domain-containing protein</fullName>
    </recommendedName>
</protein>
<reference evidence="6 7" key="1">
    <citation type="submission" date="2021-05" db="EMBL/GenBank/DDBJ databases">
        <title>Genome Assembly of Synthetic Allotetraploid Brassica napus Reveals Homoeologous Exchanges between Subgenomes.</title>
        <authorList>
            <person name="Davis J.T."/>
        </authorList>
    </citation>
    <scope>NUCLEOTIDE SEQUENCE [LARGE SCALE GENOMIC DNA]</scope>
    <source>
        <strain evidence="7">cv. Da-Ae</strain>
        <tissue evidence="6">Seedling</tissue>
    </source>
</reference>
<accession>A0ABQ8BB18</accession>
<gene>
    <name evidence="6" type="ORF">HID58_041494</name>
</gene>
<feature type="compositionally biased region" description="Pro residues" evidence="4">
    <location>
        <begin position="54"/>
        <end position="71"/>
    </location>
</feature>
<evidence type="ECO:0000256" key="2">
    <source>
        <dbReference type="ARBA" id="ARBA00024341"/>
    </source>
</evidence>